<feature type="transmembrane region" description="Helical" evidence="7">
    <location>
        <begin position="151"/>
        <end position="171"/>
    </location>
</feature>
<dbReference type="PANTHER" id="PTHR42775:SF1">
    <property type="entry name" value="PERMEASE RV2963-RELATED"/>
    <property type="match status" value="1"/>
</dbReference>
<sequence length="341" mass="36644">MSSIVSGLINFGYNRTFLEPVWTVFLLILLSIAVIEPQQLSVSLLFMGDTFVLIVPFILASSLIYAYVTATQADSLIADALQGRPSVVILTAAMFGALSPFCSCGVIPLIAAMLAMGVPLAPVMAFWIASPIIDPVMYLLTAGIVSWEFATMKALGAIVLGLVAGWSVYLAQKAGYLVNPLKPSVTGDTTTLSHVDKPVWRFWEEAPRKAVFIEKTTNIMTLLLKWLALAFLLESLLVAYVPTEWVTSSFGGDTQTPILWAAIIGVPAYINGYVAVPLIAELINKGMQPGAGMAFLIAGGITSIPAMIAVVAVARIQVVIFYVSFALIGSFAWGLIYQLWV</sequence>
<evidence type="ECO:0000256" key="4">
    <source>
        <dbReference type="ARBA" id="ARBA00022692"/>
    </source>
</evidence>
<dbReference type="Pfam" id="PF03773">
    <property type="entry name" value="ArsP_1"/>
    <property type="match status" value="1"/>
</dbReference>
<dbReference type="GO" id="GO:0005886">
    <property type="term" value="C:plasma membrane"/>
    <property type="evidence" value="ECO:0007669"/>
    <property type="project" value="UniProtKB-SubCell"/>
</dbReference>
<keyword evidence="6 7" id="KW-0472">Membrane</keyword>
<dbReference type="PANTHER" id="PTHR42775">
    <property type="entry name" value="PERMEASE RV2963-RELATED"/>
    <property type="match status" value="1"/>
</dbReference>
<feature type="transmembrane region" description="Helical" evidence="7">
    <location>
        <begin position="88"/>
        <end position="111"/>
    </location>
</feature>
<evidence type="ECO:0000256" key="3">
    <source>
        <dbReference type="ARBA" id="ARBA00022475"/>
    </source>
</evidence>
<evidence type="ECO:0000256" key="1">
    <source>
        <dbReference type="ARBA" id="ARBA00004651"/>
    </source>
</evidence>
<evidence type="ECO:0000256" key="2">
    <source>
        <dbReference type="ARBA" id="ARBA00006386"/>
    </source>
</evidence>
<feature type="transmembrane region" description="Helical" evidence="7">
    <location>
        <begin position="258"/>
        <end position="280"/>
    </location>
</feature>
<feature type="transmembrane region" description="Helical" evidence="7">
    <location>
        <begin position="20"/>
        <end position="37"/>
    </location>
</feature>
<feature type="transmembrane region" description="Helical" evidence="7">
    <location>
        <begin position="222"/>
        <end position="243"/>
    </location>
</feature>
<evidence type="ECO:0000256" key="6">
    <source>
        <dbReference type="ARBA" id="ARBA00023136"/>
    </source>
</evidence>
<keyword evidence="4 7" id="KW-0812">Transmembrane</keyword>
<dbReference type="InterPro" id="IPR053166">
    <property type="entry name" value="UPF0718_permease"/>
</dbReference>
<comment type="similarity">
    <text evidence="2">Belongs to the UPF0718 family.</text>
</comment>
<dbReference type="Proteomes" id="UP000095039">
    <property type="component" value="Unassembled WGS sequence"/>
</dbReference>
<evidence type="ECO:0000256" key="7">
    <source>
        <dbReference type="SAM" id="Phobius"/>
    </source>
</evidence>
<keyword evidence="5 7" id="KW-1133">Transmembrane helix</keyword>
<evidence type="ECO:0000313" key="8">
    <source>
        <dbReference type="EMBL" id="OEE57730.1"/>
    </source>
</evidence>
<reference evidence="8 9" key="1">
    <citation type="journal article" date="2012" name="Science">
        <title>Ecological populations of bacteria act as socially cohesive units of antibiotic production and resistance.</title>
        <authorList>
            <person name="Cordero O.X."/>
            <person name="Wildschutte H."/>
            <person name="Kirkup B."/>
            <person name="Proehl S."/>
            <person name="Ngo L."/>
            <person name="Hussain F."/>
            <person name="Le Roux F."/>
            <person name="Mincer T."/>
            <person name="Polz M.F."/>
        </authorList>
    </citation>
    <scope>NUCLEOTIDE SEQUENCE [LARGE SCALE GENOMIC DNA]</scope>
    <source>
        <strain evidence="8 9">FF-454</strain>
    </source>
</reference>
<name>A0A1E5BX22_9GAMM</name>
<feature type="transmembrane region" description="Helical" evidence="7">
    <location>
        <begin position="319"/>
        <end position="340"/>
    </location>
</feature>
<organism evidence="8 9">
    <name type="scientific">Enterovibrio norvegicus FF-454</name>
    <dbReference type="NCBI Taxonomy" id="1185651"/>
    <lineage>
        <taxon>Bacteria</taxon>
        <taxon>Pseudomonadati</taxon>
        <taxon>Pseudomonadota</taxon>
        <taxon>Gammaproteobacteria</taxon>
        <taxon>Vibrionales</taxon>
        <taxon>Vibrionaceae</taxon>
        <taxon>Enterovibrio</taxon>
    </lineage>
</organism>
<keyword evidence="9" id="KW-1185">Reference proteome</keyword>
<proteinExistence type="inferred from homology"/>
<feature type="transmembrane region" description="Helical" evidence="7">
    <location>
        <begin position="123"/>
        <end position="145"/>
    </location>
</feature>
<dbReference type="EMBL" id="AJWN02000106">
    <property type="protein sequence ID" value="OEE57730.1"/>
    <property type="molecule type" value="Genomic_DNA"/>
</dbReference>
<feature type="transmembrane region" description="Helical" evidence="7">
    <location>
        <begin position="292"/>
        <end position="313"/>
    </location>
</feature>
<dbReference type="InterPro" id="IPR005524">
    <property type="entry name" value="DUF318"/>
</dbReference>
<comment type="caution">
    <text evidence="8">The sequence shown here is derived from an EMBL/GenBank/DDBJ whole genome shotgun (WGS) entry which is preliminary data.</text>
</comment>
<gene>
    <name evidence="8" type="ORF">A1OK_16630</name>
</gene>
<keyword evidence="3" id="KW-1003">Cell membrane</keyword>
<feature type="transmembrane region" description="Helical" evidence="7">
    <location>
        <begin position="44"/>
        <end position="68"/>
    </location>
</feature>
<dbReference type="RefSeq" id="WP_016958194.1">
    <property type="nucleotide sequence ID" value="NZ_AJWN02000106.1"/>
</dbReference>
<dbReference type="AlphaFoldDB" id="A0A1E5BX22"/>
<accession>A0A1E5BX22</accession>
<comment type="subcellular location">
    <subcellularLocation>
        <location evidence="1">Cell membrane</location>
        <topology evidence="1">Multi-pass membrane protein</topology>
    </subcellularLocation>
</comment>
<evidence type="ECO:0000256" key="5">
    <source>
        <dbReference type="ARBA" id="ARBA00022989"/>
    </source>
</evidence>
<evidence type="ECO:0000313" key="9">
    <source>
        <dbReference type="Proteomes" id="UP000095039"/>
    </source>
</evidence>
<protein>
    <submittedName>
        <fullName evidence="8">Permease</fullName>
    </submittedName>
</protein>